<proteinExistence type="predicted"/>
<dbReference type="EMBL" id="UHJC01000001">
    <property type="protein sequence ID" value="SUP83980.1"/>
    <property type="molecule type" value="Genomic_DNA"/>
</dbReference>
<sequence>MGMISYAVIDGAVENGLLAMLEEFDPPVSCLYAEPVQPELVVLAPYLVQVTEDVKQWLTTRDSPWGCYFMSDVDLKTLRRHLRKYLQVLIPDQEKPVFFRFYDPRNIWLLCEVLSDWQLHHFLGPIKTLSAINDGVETMGDFTARRTAFPSDALSRQKMLSLNQHQLMRFTTAFEQRYINKLALRMKASAKRYTDIDYQPFARELFYYLQQLGITDDRAISGLAQLFIIQGYSQLSEISACIKTRLESLDAPGLVNAELLLIDELGSVPLLAEG</sequence>
<evidence type="ECO:0000313" key="3">
    <source>
        <dbReference type="Proteomes" id="UP000255087"/>
    </source>
</evidence>
<dbReference type="RefSeq" id="WP_106442014.1">
    <property type="nucleotide sequence ID" value="NZ_NCLF01000183.1"/>
</dbReference>
<dbReference type="Pfam" id="PF13503">
    <property type="entry name" value="DUF4123"/>
    <property type="match status" value="1"/>
</dbReference>
<evidence type="ECO:0000259" key="1">
    <source>
        <dbReference type="Pfam" id="PF13503"/>
    </source>
</evidence>
<dbReference type="InterPro" id="IPR025391">
    <property type="entry name" value="DUF4123"/>
</dbReference>
<protein>
    <recommendedName>
        <fullName evidence="1">DUF4123 domain-containing protein</fullName>
    </recommendedName>
</protein>
<dbReference type="AlphaFoldDB" id="A0A380QA87"/>
<accession>A0A380QA87</accession>
<organism evidence="2 3">
    <name type="scientific">Yersinia pseudotuberculosis</name>
    <dbReference type="NCBI Taxonomy" id="633"/>
    <lineage>
        <taxon>Bacteria</taxon>
        <taxon>Pseudomonadati</taxon>
        <taxon>Pseudomonadota</taxon>
        <taxon>Gammaproteobacteria</taxon>
        <taxon>Enterobacterales</taxon>
        <taxon>Yersiniaceae</taxon>
        <taxon>Yersinia</taxon>
    </lineage>
</organism>
<dbReference type="Proteomes" id="UP000255087">
    <property type="component" value="Unassembled WGS sequence"/>
</dbReference>
<evidence type="ECO:0000313" key="2">
    <source>
        <dbReference type="EMBL" id="SUP83980.1"/>
    </source>
</evidence>
<feature type="domain" description="DUF4123" evidence="1">
    <location>
        <begin position="6"/>
        <end position="120"/>
    </location>
</feature>
<reference evidence="2 3" key="1">
    <citation type="submission" date="2018-06" db="EMBL/GenBank/DDBJ databases">
        <authorList>
            <consortium name="Pathogen Informatics"/>
            <person name="Doyle S."/>
        </authorList>
    </citation>
    <scope>NUCLEOTIDE SEQUENCE [LARGE SCALE GENOMIC DNA]</scope>
    <source>
        <strain evidence="2 3">NCTC8580</strain>
    </source>
</reference>
<name>A0A380QA87_YERPU</name>
<gene>
    <name evidence="2" type="ORF">NCTC8580_02852</name>
</gene>